<keyword evidence="11" id="KW-1185">Reference proteome</keyword>
<evidence type="ECO:0000256" key="1">
    <source>
        <dbReference type="ARBA" id="ARBA00003529"/>
    </source>
</evidence>
<comment type="similarity">
    <text evidence="3 6">Belongs to the RecX family.</text>
</comment>
<protein>
    <recommendedName>
        <fullName evidence="4 6">Regulatory protein RecX</fullName>
    </recommendedName>
</protein>
<evidence type="ECO:0000259" key="9">
    <source>
        <dbReference type="Pfam" id="PF21982"/>
    </source>
</evidence>
<evidence type="ECO:0000259" key="7">
    <source>
        <dbReference type="Pfam" id="PF02631"/>
    </source>
</evidence>
<dbReference type="InterPro" id="IPR053925">
    <property type="entry name" value="RecX_HTH_3rd"/>
</dbReference>
<dbReference type="Gene3D" id="1.10.10.10">
    <property type="entry name" value="Winged helix-like DNA-binding domain superfamily/Winged helix DNA-binding domain"/>
    <property type="match status" value="4"/>
</dbReference>
<gene>
    <name evidence="6" type="primary">recX</name>
    <name evidence="10" type="ORF">ABID29_001927</name>
</gene>
<dbReference type="Pfam" id="PF21982">
    <property type="entry name" value="RecX_HTH1"/>
    <property type="match status" value="1"/>
</dbReference>
<dbReference type="InterPro" id="IPR003783">
    <property type="entry name" value="Regulatory_RecX"/>
</dbReference>
<feature type="domain" description="RecX third three-helical" evidence="8">
    <location>
        <begin position="210"/>
        <end position="255"/>
    </location>
</feature>
<dbReference type="InterPro" id="IPR053926">
    <property type="entry name" value="RecX_HTH_1st"/>
</dbReference>
<evidence type="ECO:0000256" key="2">
    <source>
        <dbReference type="ARBA" id="ARBA00004496"/>
    </source>
</evidence>
<evidence type="ECO:0000313" key="10">
    <source>
        <dbReference type="EMBL" id="MET3558799.1"/>
    </source>
</evidence>
<comment type="caution">
    <text evidence="10">The sequence shown here is derived from an EMBL/GenBank/DDBJ whole genome shotgun (WGS) entry which is preliminary data.</text>
</comment>
<evidence type="ECO:0000313" key="11">
    <source>
        <dbReference type="Proteomes" id="UP001549122"/>
    </source>
</evidence>
<dbReference type="NCBIfam" id="NF010733">
    <property type="entry name" value="PRK14135.1"/>
    <property type="match status" value="1"/>
</dbReference>
<dbReference type="InterPro" id="IPR053924">
    <property type="entry name" value="RecX_HTH_2nd"/>
</dbReference>
<dbReference type="Pfam" id="PF21981">
    <property type="entry name" value="RecX_HTH3"/>
    <property type="match status" value="1"/>
</dbReference>
<sequence>MMNITKLEKKKRLYLLELDETETLYITEDTLVRFMLTKGKAVSKEELEEIRTFVQFSYGKNLALYHLSFKQRTTREVRDYLAKHEIAEEIIPQVIDSLTADKWLDDARYAQQVIEANLHAGDKGPQVIKQKLLQKGLPLSLISQALDHADFEETCQRVAEKLRRKYEGKYPIKGVKDKLLQGLMAKGVSYEPAKRAVANLALEEDEETLQELIFKELDKQYPKYSRKYEGYELKQRLTQALARKGFDFSDIGAALRDYL</sequence>
<dbReference type="PANTHER" id="PTHR33602:SF1">
    <property type="entry name" value="REGULATORY PROTEIN RECX FAMILY PROTEIN"/>
    <property type="match status" value="1"/>
</dbReference>
<dbReference type="Pfam" id="PF02631">
    <property type="entry name" value="RecX_HTH2"/>
    <property type="match status" value="1"/>
</dbReference>
<evidence type="ECO:0000256" key="3">
    <source>
        <dbReference type="ARBA" id="ARBA00009695"/>
    </source>
</evidence>
<feature type="domain" description="RecX second three-helical" evidence="7">
    <location>
        <begin position="105"/>
        <end position="146"/>
    </location>
</feature>
<evidence type="ECO:0000256" key="5">
    <source>
        <dbReference type="ARBA" id="ARBA00022490"/>
    </source>
</evidence>
<dbReference type="InterPro" id="IPR036388">
    <property type="entry name" value="WH-like_DNA-bd_sf"/>
</dbReference>
<evidence type="ECO:0000259" key="8">
    <source>
        <dbReference type="Pfam" id="PF21981"/>
    </source>
</evidence>
<dbReference type="HAMAP" id="MF_01114">
    <property type="entry name" value="RecX"/>
    <property type="match status" value="1"/>
</dbReference>
<reference evidence="10 11" key="1">
    <citation type="submission" date="2024-06" db="EMBL/GenBank/DDBJ databases">
        <title>Genomic Encyclopedia of Type Strains, Phase IV (KMG-IV): sequencing the most valuable type-strain genomes for metagenomic binning, comparative biology and taxonomic classification.</title>
        <authorList>
            <person name="Goeker M."/>
        </authorList>
    </citation>
    <scope>NUCLEOTIDE SEQUENCE [LARGE SCALE GENOMIC DNA]</scope>
    <source>
        <strain evidence="10 11">DSM 28303</strain>
    </source>
</reference>
<proteinExistence type="inferred from homology"/>
<evidence type="ECO:0000256" key="4">
    <source>
        <dbReference type="ARBA" id="ARBA00018111"/>
    </source>
</evidence>
<comment type="function">
    <text evidence="1 6">Modulates RecA activity.</text>
</comment>
<organism evidence="10 11">
    <name type="scientific">Streptococcus rupicaprae</name>
    <dbReference type="NCBI Taxonomy" id="759619"/>
    <lineage>
        <taxon>Bacteria</taxon>
        <taxon>Bacillati</taxon>
        <taxon>Bacillota</taxon>
        <taxon>Bacilli</taxon>
        <taxon>Lactobacillales</taxon>
        <taxon>Streptococcaceae</taxon>
        <taxon>Streptococcus</taxon>
    </lineage>
</organism>
<evidence type="ECO:0000256" key="6">
    <source>
        <dbReference type="HAMAP-Rule" id="MF_01114"/>
    </source>
</evidence>
<feature type="domain" description="RecX first three-helical" evidence="9">
    <location>
        <begin position="60"/>
        <end position="98"/>
    </location>
</feature>
<name>A0ABV2FJQ4_9STRE</name>
<comment type="subcellular location">
    <subcellularLocation>
        <location evidence="2 6">Cytoplasm</location>
    </subcellularLocation>
</comment>
<dbReference type="Proteomes" id="UP001549122">
    <property type="component" value="Unassembled WGS sequence"/>
</dbReference>
<dbReference type="EMBL" id="JBEPLO010000023">
    <property type="protein sequence ID" value="MET3558799.1"/>
    <property type="molecule type" value="Genomic_DNA"/>
</dbReference>
<keyword evidence="5 6" id="KW-0963">Cytoplasm</keyword>
<dbReference type="PANTHER" id="PTHR33602">
    <property type="entry name" value="REGULATORY PROTEIN RECX FAMILY PROTEIN"/>
    <property type="match status" value="1"/>
</dbReference>
<accession>A0ABV2FJQ4</accession>